<evidence type="ECO:0000256" key="4">
    <source>
        <dbReference type="SAM" id="Coils"/>
    </source>
</evidence>
<comment type="caution">
    <text evidence="7">The sequence shown here is derived from an EMBL/GenBank/DDBJ whole genome shotgun (WGS) entry which is preliminary data.</text>
</comment>
<keyword evidence="2" id="KW-0238">DNA-binding</keyword>
<accession>A0AA38G8E5</accession>
<feature type="coiled-coil region" evidence="4">
    <location>
        <begin position="433"/>
        <end position="463"/>
    </location>
</feature>
<evidence type="ECO:0000256" key="5">
    <source>
        <dbReference type="SAM" id="MobiDB-lite"/>
    </source>
</evidence>
<keyword evidence="4" id="KW-0175">Coiled coil</keyword>
<feature type="region of interest" description="Disordered" evidence="5">
    <location>
        <begin position="84"/>
        <end position="103"/>
    </location>
</feature>
<dbReference type="Proteomes" id="UP000824469">
    <property type="component" value="Unassembled WGS sequence"/>
</dbReference>
<feature type="non-terminal residue" evidence="7">
    <location>
        <position position="464"/>
    </location>
</feature>
<sequence length="464" mass="49149">MGSQTETRIMVSHNAIPPCPLPGAGKMGGYPLARQASIYSLTLDEFQSTLGEPGKNFGSMNMDEFLKNIWTAEESQAMAVAMGAAGEGGNGDSLPRQASLQRQGSLTLPRTLSRKTVDDVWKEIYKERTEGNGSGPLVQPRQGTFGEMTLEDFLVKAGVVREEAEHGAGQLSFGSFRNGLDGEFGGNSTERNGADRMGIGNALGLGFAERGPRNGEVSNNKGVAGGMPGLSLSPTNAFPTHTPMDAMNLDAFKQQQHADWLNNHYRNATAAALAQQQQQQQQQHQLHHHHAAAEAAAAVYNAKRANGNTTLVGQGGLGGGLALGGGMGNGALSAGLGAVGGIGGGLCGGFGPQPLALAAGSPSSPLSSDGVGPSHMDHSIISPVPYGGLDVGLRGRKRGLEGPVEKVVERRQRRMIKNRESAARSRARKQAYTVELEAEVTHLKEENMKLKKRQEEMEEKRRKQ</sequence>
<dbReference type="AlphaFoldDB" id="A0AA38G8E5"/>
<dbReference type="SUPFAM" id="SSF57959">
    <property type="entry name" value="Leucine zipper domain"/>
    <property type="match status" value="1"/>
</dbReference>
<dbReference type="GO" id="GO:0003677">
    <property type="term" value="F:DNA binding"/>
    <property type="evidence" value="ECO:0007669"/>
    <property type="project" value="UniProtKB-KW"/>
</dbReference>
<dbReference type="GO" id="GO:0005634">
    <property type="term" value="C:nucleus"/>
    <property type="evidence" value="ECO:0007669"/>
    <property type="project" value="UniProtKB-SubCell"/>
</dbReference>
<dbReference type="PANTHER" id="PTHR22952:SF463">
    <property type="entry name" value="ABSCISIC ACID-INSENSITIVE 5-LIKE PROTEIN 7"/>
    <property type="match status" value="1"/>
</dbReference>
<gene>
    <name evidence="7" type="ORF">KI387_018974</name>
</gene>
<dbReference type="PANTHER" id="PTHR22952">
    <property type="entry name" value="CAMP-RESPONSE ELEMENT BINDING PROTEIN-RELATED"/>
    <property type="match status" value="1"/>
</dbReference>
<dbReference type="InterPro" id="IPR004827">
    <property type="entry name" value="bZIP"/>
</dbReference>
<dbReference type="EMBL" id="JAHRHJ020000004">
    <property type="protein sequence ID" value="KAH9317205.1"/>
    <property type="molecule type" value="Genomic_DNA"/>
</dbReference>
<proteinExistence type="predicted"/>
<protein>
    <recommendedName>
        <fullName evidence="6">BZIP domain-containing protein</fullName>
    </recommendedName>
</protein>
<dbReference type="InterPro" id="IPR046347">
    <property type="entry name" value="bZIP_sf"/>
</dbReference>
<evidence type="ECO:0000256" key="2">
    <source>
        <dbReference type="ARBA" id="ARBA00023125"/>
    </source>
</evidence>
<dbReference type="CDD" id="cd14707">
    <property type="entry name" value="bZIP_plant_BZIP46"/>
    <property type="match status" value="1"/>
</dbReference>
<dbReference type="PROSITE" id="PS00036">
    <property type="entry name" value="BZIP_BASIC"/>
    <property type="match status" value="1"/>
</dbReference>
<dbReference type="GO" id="GO:0045893">
    <property type="term" value="P:positive regulation of DNA-templated transcription"/>
    <property type="evidence" value="ECO:0007669"/>
    <property type="project" value="InterPro"/>
</dbReference>
<comment type="subcellular location">
    <subcellularLocation>
        <location evidence="1">Nucleus</location>
    </subcellularLocation>
</comment>
<reference evidence="7 8" key="1">
    <citation type="journal article" date="2021" name="Nat. Plants">
        <title>The Taxus genome provides insights into paclitaxel biosynthesis.</title>
        <authorList>
            <person name="Xiong X."/>
            <person name="Gou J."/>
            <person name="Liao Q."/>
            <person name="Li Y."/>
            <person name="Zhou Q."/>
            <person name="Bi G."/>
            <person name="Li C."/>
            <person name="Du R."/>
            <person name="Wang X."/>
            <person name="Sun T."/>
            <person name="Guo L."/>
            <person name="Liang H."/>
            <person name="Lu P."/>
            <person name="Wu Y."/>
            <person name="Zhang Z."/>
            <person name="Ro D.K."/>
            <person name="Shang Y."/>
            <person name="Huang S."/>
            <person name="Yan J."/>
        </authorList>
    </citation>
    <scope>NUCLEOTIDE SEQUENCE [LARGE SCALE GENOMIC DNA]</scope>
    <source>
        <strain evidence="7">Ta-2019</strain>
    </source>
</reference>
<evidence type="ECO:0000256" key="1">
    <source>
        <dbReference type="ARBA" id="ARBA00004123"/>
    </source>
</evidence>
<dbReference type="Gene3D" id="1.20.5.170">
    <property type="match status" value="1"/>
</dbReference>
<evidence type="ECO:0000256" key="3">
    <source>
        <dbReference type="ARBA" id="ARBA00023242"/>
    </source>
</evidence>
<dbReference type="PROSITE" id="PS50217">
    <property type="entry name" value="BZIP"/>
    <property type="match status" value="1"/>
</dbReference>
<dbReference type="OMA" id="WREIHKE"/>
<dbReference type="Pfam" id="PF00170">
    <property type="entry name" value="bZIP_1"/>
    <property type="match status" value="1"/>
</dbReference>
<evidence type="ECO:0000313" key="7">
    <source>
        <dbReference type="EMBL" id="KAH9317205.1"/>
    </source>
</evidence>
<dbReference type="FunFam" id="1.20.5.170:FF:000036">
    <property type="entry name" value="ABSCISIC ACID-INSENSITIVE 5-like protein 2"/>
    <property type="match status" value="1"/>
</dbReference>
<organism evidence="7 8">
    <name type="scientific">Taxus chinensis</name>
    <name type="common">Chinese yew</name>
    <name type="synonym">Taxus wallichiana var. chinensis</name>
    <dbReference type="NCBI Taxonomy" id="29808"/>
    <lineage>
        <taxon>Eukaryota</taxon>
        <taxon>Viridiplantae</taxon>
        <taxon>Streptophyta</taxon>
        <taxon>Embryophyta</taxon>
        <taxon>Tracheophyta</taxon>
        <taxon>Spermatophyta</taxon>
        <taxon>Pinopsida</taxon>
        <taxon>Pinidae</taxon>
        <taxon>Conifers II</taxon>
        <taxon>Cupressales</taxon>
        <taxon>Taxaceae</taxon>
        <taxon>Taxus</taxon>
    </lineage>
</organism>
<dbReference type="GO" id="GO:0003700">
    <property type="term" value="F:DNA-binding transcription factor activity"/>
    <property type="evidence" value="ECO:0007669"/>
    <property type="project" value="InterPro"/>
</dbReference>
<evidence type="ECO:0000313" key="8">
    <source>
        <dbReference type="Proteomes" id="UP000824469"/>
    </source>
</evidence>
<evidence type="ECO:0000259" key="6">
    <source>
        <dbReference type="PROSITE" id="PS50217"/>
    </source>
</evidence>
<dbReference type="InterPro" id="IPR043452">
    <property type="entry name" value="BZIP46-like"/>
</dbReference>
<name>A0AA38G8E5_TAXCH</name>
<feature type="domain" description="BZIP" evidence="6">
    <location>
        <begin position="408"/>
        <end position="464"/>
    </location>
</feature>
<dbReference type="SMART" id="SM00338">
    <property type="entry name" value="BRLZ"/>
    <property type="match status" value="1"/>
</dbReference>
<keyword evidence="3" id="KW-0539">Nucleus</keyword>
<keyword evidence="8" id="KW-1185">Reference proteome</keyword>